<protein>
    <submittedName>
        <fullName evidence="1">Uncharacterized protein</fullName>
    </submittedName>
</protein>
<dbReference type="EMBL" id="JANJYI010000008">
    <property type="protein sequence ID" value="KAK2640105.1"/>
    <property type="molecule type" value="Genomic_DNA"/>
</dbReference>
<accession>A0AAD9TQW8</accession>
<evidence type="ECO:0000313" key="2">
    <source>
        <dbReference type="Proteomes" id="UP001280121"/>
    </source>
</evidence>
<reference evidence="1" key="1">
    <citation type="journal article" date="2023" name="Plant J.">
        <title>Genome sequences and population genomics provide insights into the demographic history, inbreeding, and mutation load of two 'living fossil' tree species of Dipteronia.</title>
        <authorList>
            <person name="Feng Y."/>
            <person name="Comes H.P."/>
            <person name="Chen J."/>
            <person name="Zhu S."/>
            <person name="Lu R."/>
            <person name="Zhang X."/>
            <person name="Li P."/>
            <person name="Qiu J."/>
            <person name="Olsen K.M."/>
            <person name="Qiu Y."/>
        </authorList>
    </citation>
    <scope>NUCLEOTIDE SEQUENCE</scope>
    <source>
        <strain evidence="1">KIB01</strain>
    </source>
</reference>
<name>A0AAD9TQW8_9ROSI</name>
<dbReference type="Proteomes" id="UP001280121">
    <property type="component" value="Unassembled WGS sequence"/>
</dbReference>
<sequence>MAETSITMALAMEGVDTSAPSLTNLPGRLLFLVDHALHQSHSLQSQSKTVDCCTPDQSQRQQQQYLVKPVLSKLMTMYKLLYSPSRKNGGNGIFFRAAYDVRLSSN</sequence>
<organism evidence="1 2">
    <name type="scientific">Dipteronia dyeriana</name>
    <dbReference type="NCBI Taxonomy" id="168575"/>
    <lineage>
        <taxon>Eukaryota</taxon>
        <taxon>Viridiplantae</taxon>
        <taxon>Streptophyta</taxon>
        <taxon>Embryophyta</taxon>
        <taxon>Tracheophyta</taxon>
        <taxon>Spermatophyta</taxon>
        <taxon>Magnoliopsida</taxon>
        <taxon>eudicotyledons</taxon>
        <taxon>Gunneridae</taxon>
        <taxon>Pentapetalae</taxon>
        <taxon>rosids</taxon>
        <taxon>malvids</taxon>
        <taxon>Sapindales</taxon>
        <taxon>Sapindaceae</taxon>
        <taxon>Hippocastanoideae</taxon>
        <taxon>Acereae</taxon>
        <taxon>Dipteronia</taxon>
    </lineage>
</organism>
<comment type="caution">
    <text evidence="1">The sequence shown here is derived from an EMBL/GenBank/DDBJ whole genome shotgun (WGS) entry which is preliminary data.</text>
</comment>
<dbReference type="AlphaFoldDB" id="A0AAD9TQW8"/>
<evidence type="ECO:0000313" key="1">
    <source>
        <dbReference type="EMBL" id="KAK2640105.1"/>
    </source>
</evidence>
<keyword evidence="2" id="KW-1185">Reference proteome</keyword>
<proteinExistence type="predicted"/>
<gene>
    <name evidence="1" type="ORF">Ddye_027900</name>
</gene>